<gene>
    <name evidence="4" type="ORF">TMUPMC115_1930</name>
</gene>
<evidence type="ECO:0000313" key="4">
    <source>
        <dbReference type="EMBL" id="KFN90416.1"/>
    </source>
</evidence>
<dbReference type="Gene3D" id="3.10.350.10">
    <property type="entry name" value="LysM domain"/>
    <property type="match status" value="1"/>
</dbReference>
<dbReference type="SMART" id="SM00257">
    <property type="entry name" value="LysM"/>
    <property type="match status" value="1"/>
</dbReference>
<dbReference type="OrthoDB" id="117366at2"/>
<evidence type="ECO:0000256" key="1">
    <source>
        <dbReference type="SAM" id="MobiDB-lite"/>
    </source>
</evidence>
<name>A0A091BXV7_9ENTE</name>
<organism evidence="4 5">
    <name type="scientific">Tetragenococcus muriaticus PMC-11-5</name>
    <dbReference type="NCBI Taxonomy" id="1302649"/>
    <lineage>
        <taxon>Bacteria</taxon>
        <taxon>Bacillati</taxon>
        <taxon>Bacillota</taxon>
        <taxon>Bacilli</taxon>
        <taxon>Lactobacillales</taxon>
        <taxon>Enterococcaceae</taxon>
        <taxon>Tetragenococcus</taxon>
    </lineage>
</organism>
<dbReference type="Proteomes" id="UP000029380">
    <property type="component" value="Unassembled WGS sequence"/>
</dbReference>
<dbReference type="InterPro" id="IPR018392">
    <property type="entry name" value="LysM"/>
</dbReference>
<dbReference type="InterPro" id="IPR052196">
    <property type="entry name" value="Bact_Kbp"/>
</dbReference>
<feature type="compositionally biased region" description="Low complexity" evidence="1">
    <location>
        <begin position="97"/>
        <end position="129"/>
    </location>
</feature>
<evidence type="ECO:0000313" key="5">
    <source>
        <dbReference type="Proteomes" id="UP000029380"/>
    </source>
</evidence>
<dbReference type="PATRIC" id="fig|1302649.3.peg.1932"/>
<reference evidence="4 5" key="1">
    <citation type="submission" date="2014-08" db="EMBL/GenBank/DDBJ databases">
        <title>Genome sequence of Tetragenococcus muriaticus.</title>
        <authorList>
            <person name="Chuea-nongthon C."/>
            <person name="Rodtong S."/>
            <person name="Yongsawatdigul J."/>
            <person name="Steele J.L."/>
            <person name="Liu X.-y."/>
            <person name="Speers J."/>
            <person name="Glasner J.D."/>
            <person name="Neeno-Eckwall E.C."/>
        </authorList>
    </citation>
    <scope>NUCLEOTIDE SEQUENCE [LARGE SCALE GENOMIC DNA]</scope>
    <source>
        <strain evidence="4 5">PMC-11-5</strain>
    </source>
</reference>
<feature type="chain" id="PRO_5001870333" evidence="2">
    <location>
        <begin position="29"/>
        <end position="199"/>
    </location>
</feature>
<dbReference type="PANTHER" id="PTHR34700">
    <property type="entry name" value="POTASSIUM BINDING PROTEIN KBP"/>
    <property type="match status" value="1"/>
</dbReference>
<feature type="domain" description="LysM" evidence="3">
    <location>
        <begin position="30"/>
        <end position="77"/>
    </location>
</feature>
<comment type="caution">
    <text evidence="4">The sequence shown here is derived from an EMBL/GenBank/DDBJ whole genome shotgun (WGS) entry which is preliminary data.</text>
</comment>
<protein>
    <submittedName>
        <fullName evidence="4">Aggregation promoting factor</fullName>
    </submittedName>
</protein>
<dbReference type="EMBL" id="JPVU01000209">
    <property type="protein sequence ID" value="KFN90416.1"/>
    <property type="molecule type" value="Genomic_DNA"/>
</dbReference>
<dbReference type="Pfam" id="PF01476">
    <property type="entry name" value="LysM"/>
    <property type="match status" value="1"/>
</dbReference>
<sequence>MKMSKTLLFSTVLMAGATLAVGTSNANADEVYTVQSNDSLSKISNKFAGDNSLINQIAEDNNIENANIIFAGTQLTIPTDDSNSKKAPVQQEEKTEQPAQQRVQQQQVQQPAAEEQESNSNQSYSGDSSSAKEWIAQRESSGSYSATNGRYIGRYQLDASYLNGDHSQANQERVADQYVNDRYGSWAGAKTFWLSNGWY</sequence>
<evidence type="ECO:0000256" key="2">
    <source>
        <dbReference type="SAM" id="SignalP"/>
    </source>
</evidence>
<proteinExistence type="predicted"/>
<dbReference type="RefSeq" id="WP_028790644.1">
    <property type="nucleotide sequence ID" value="NZ_JPVU01000209.1"/>
</dbReference>
<feature type="signal peptide" evidence="2">
    <location>
        <begin position="1"/>
        <end position="28"/>
    </location>
</feature>
<dbReference type="AlphaFoldDB" id="A0A091BXV7"/>
<dbReference type="PANTHER" id="PTHR34700:SF4">
    <property type="entry name" value="PHAGE-LIKE ELEMENT PBSX PROTEIN XKDP"/>
    <property type="match status" value="1"/>
</dbReference>
<evidence type="ECO:0000259" key="3">
    <source>
        <dbReference type="PROSITE" id="PS51782"/>
    </source>
</evidence>
<accession>A0A091BXV7</accession>
<dbReference type="SUPFAM" id="SSF54106">
    <property type="entry name" value="LysM domain"/>
    <property type="match status" value="1"/>
</dbReference>
<keyword evidence="2" id="KW-0732">Signal</keyword>
<feature type="region of interest" description="Disordered" evidence="1">
    <location>
        <begin position="76"/>
        <end position="136"/>
    </location>
</feature>
<dbReference type="CDD" id="cd00118">
    <property type="entry name" value="LysM"/>
    <property type="match status" value="1"/>
</dbReference>
<dbReference type="PROSITE" id="PS51782">
    <property type="entry name" value="LYSM"/>
    <property type="match status" value="1"/>
</dbReference>
<dbReference type="InterPro" id="IPR036779">
    <property type="entry name" value="LysM_dom_sf"/>
</dbReference>